<gene>
    <name evidence="2" type="ORF">CHS0354_015145</name>
</gene>
<dbReference type="Proteomes" id="UP001195483">
    <property type="component" value="Unassembled WGS sequence"/>
</dbReference>
<evidence type="ECO:0000313" key="2">
    <source>
        <dbReference type="EMBL" id="KAK3589647.1"/>
    </source>
</evidence>
<dbReference type="AlphaFoldDB" id="A0AAE0SD43"/>
<reference evidence="2" key="3">
    <citation type="submission" date="2023-05" db="EMBL/GenBank/DDBJ databases">
        <authorList>
            <person name="Smith C.H."/>
        </authorList>
    </citation>
    <scope>NUCLEOTIDE SEQUENCE</scope>
    <source>
        <strain evidence="2">CHS0354</strain>
        <tissue evidence="2">Mantle</tissue>
    </source>
</reference>
<reference evidence="2" key="2">
    <citation type="journal article" date="2021" name="Genome Biol. Evol.">
        <title>Developing a high-quality reference genome for a parasitic bivalve with doubly uniparental inheritance (Bivalvia: Unionida).</title>
        <authorList>
            <person name="Smith C.H."/>
        </authorList>
    </citation>
    <scope>NUCLEOTIDE SEQUENCE</scope>
    <source>
        <strain evidence="2">CHS0354</strain>
        <tissue evidence="2">Mantle</tissue>
    </source>
</reference>
<reference evidence="2" key="1">
    <citation type="journal article" date="2021" name="Genome Biol. Evol.">
        <title>A High-Quality Reference Genome for a Parasitic Bivalve with Doubly Uniparental Inheritance (Bivalvia: Unionida).</title>
        <authorList>
            <person name="Smith C.H."/>
        </authorList>
    </citation>
    <scope>NUCLEOTIDE SEQUENCE</scope>
    <source>
        <strain evidence="2">CHS0354</strain>
    </source>
</reference>
<comment type="caution">
    <text evidence="2">The sequence shown here is derived from an EMBL/GenBank/DDBJ whole genome shotgun (WGS) entry which is preliminary data.</text>
</comment>
<proteinExistence type="predicted"/>
<feature type="region of interest" description="Disordered" evidence="1">
    <location>
        <begin position="46"/>
        <end position="65"/>
    </location>
</feature>
<organism evidence="2 3">
    <name type="scientific">Potamilus streckersoni</name>
    <dbReference type="NCBI Taxonomy" id="2493646"/>
    <lineage>
        <taxon>Eukaryota</taxon>
        <taxon>Metazoa</taxon>
        <taxon>Spiralia</taxon>
        <taxon>Lophotrochozoa</taxon>
        <taxon>Mollusca</taxon>
        <taxon>Bivalvia</taxon>
        <taxon>Autobranchia</taxon>
        <taxon>Heteroconchia</taxon>
        <taxon>Palaeoheterodonta</taxon>
        <taxon>Unionida</taxon>
        <taxon>Unionoidea</taxon>
        <taxon>Unionidae</taxon>
        <taxon>Ambleminae</taxon>
        <taxon>Lampsilini</taxon>
        <taxon>Potamilus</taxon>
    </lineage>
</organism>
<sequence length="206" mass="23687">MDARKTNNLYSKMRKITPSQDNETMQLMPLFQEYIYRNLPNININQGNTPKEPRGHKKTTATTTTTTRNKKITNISQQPHSKISATWYQNNRNSTNAAQRHVQNDKAKKQLHRHLMQHHKPSGQVSGNNTKSSYKSYSQMKKSNICNIDSMQQKKLNTTTTQSNTATTGYEHKRQEKICPNTGFKAVLELADIQARKTTTYIESDL</sequence>
<name>A0AAE0SD43_9BIVA</name>
<evidence type="ECO:0000256" key="1">
    <source>
        <dbReference type="SAM" id="MobiDB-lite"/>
    </source>
</evidence>
<feature type="region of interest" description="Disordered" evidence="1">
    <location>
        <begin position="113"/>
        <end position="134"/>
    </location>
</feature>
<evidence type="ECO:0000313" key="3">
    <source>
        <dbReference type="Proteomes" id="UP001195483"/>
    </source>
</evidence>
<keyword evidence="3" id="KW-1185">Reference proteome</keyword>
<dbReference type="EMBL" id="JAEAOA010000943">
    <property type="protein sequence ID" value="KAK3589647.1"/>
    <property type="molecule type" value="Genomic_DNA"/>
</dbReference>
<protein>
    <submittedName>
        <fullName evidence="2">Uncharacterized protein</fullName>
    </submittedName>
</protein>
<accession>A0AAE0SD43</accession>